<evidence type="ECO:0000313" key="4">
    <source>
        <dbReference type="Proteomes" id="UP001244011"/>
    </source>
</evidence>
<protein>
    <recommendedName>
        <fullName evidence="2">Zn(2)-C6 fungal-type domain-containing protein</fullName>
    </recommendedName>
</protein>
<dbReference type="SMART" id="SM00066">
    <property type="entry name" value="GAL4"/>
    <property type="match status" value="1"/>
</dbReference>
<keyword evidence="4" id="KW-1185">Reference proteome</keyword>
<dbReference type="GO" id="GO:0000981">
    <property type="term" value="F:DNA-binding transcription factor activity, RNA polymerase II-specific"/>
    <property type="evidence" value="ECO:0007669"/>
    <property type="project" value="InterPro"/>
</dbReference>
<gene>
    <name evidence="3" type="ORF">QBC33DRAFT_541167</name>
</gene>
<name>A0AAJ0C2L6_9PEZI</name>
<dbReference type="SUPFAM" id="SSF57701">
    <property type="entry name" value="Zn2/Cys6 DNA-binding domain"/>
    <property type="match status" value="1"/>
</dbReference>
<dbReference type="Proteomes" id="UP001244011">
    <property type="component" value="Unassembled WGS sequence"/>
</dbReference>
<keyword evidence="1" id="KW-0539">Nucleus</keyword>
<accession>A0AAJ0C2L6</accession>
<feature type="domain" description="Zn(2)-C6 fungal-type" evidence="2">
    <location>
        <begin position="25"/>
        <end position="55"/>
    </location>
</feature>
<organism evidence="3 4">
    <name type="scientific">Phialemonium atrogriseum</name>
    <dbReference type="NCBI Taxonomy" id="1093897"/>
    <lineage>
        <taxon>Eukaryota</taxon>
        <taxon>Fungi</taxon>
        <taxon>Dikarya</taxon>
        <taxon>Ascomycota</taxon>
        <taxon>Pezizomycotina</taxon>
        <taxon>Sordariomycetes</taxon>
        <taxon>Sordariomycetidae</taxon>
        <taxon>Cephalothecales</taxon>
        <taxon>Cephalothecaceae</taxon>
        <taxon>Phialemonium</taxon>
    </lineage>
</organism>
<dbReference type="CDD" id="cd00067">
    <property type="entry name" value="GAL4"/>
    <property type="match status" value="1"/>
</dbReference>
<dbReference type="PROSITE" id="PS00463">
    <property type="entry name" value="ZN2_CY6_FUNGAL_1"/>
    <property type="match status" value="1"/>
</dbReference>
<dbReference type="RefSeq" id="XP_060282689.1">
    <property type="nucleotide sequence ID" value="XM_060428137.1"/>
</dbReference>
<sequence>METEVNNTDAKGKKTRQSHSRSRTGCVICKQRHIRCDERRPFCNNCLVAKKPCDYGPIKLPLRERRAQGKPLPPWEQAPWVAQGGVLGSSSSSSSSSSSPTTSWQLVPGVAMDPFDTLPIKMPFKSRELFHYFYQVGEAFGVMPRDRMEDCVALVAHDPCALRNTLLIAGVHYAWNAGKLQDYESTFLFHKVESMRMVNGWLADSHARATALCVRQIATLCFAECCLGNLTTAETHLDGLMAFMEIREPQEGSIHDIKNVDEELADRYLILAYNFVHGLKSRFNEVPSFYDPTGPIRESAPDEVASAMKTWHKEETGGLNNRLKAMRMFPHFFGLPPPGRQPRDIDAYPIISCLESITRMIDHRQLSPPADGRTPPSSHVWNDGGPTRLLLAFVNTHVLSLSRRGEETVPGGKPRQRFMSAWSGVATTAGLYLNCVLDLWNAGQTMESRLHRRVLLILKRDIDRAEQGMRDQGGTSRDLWFWKVFTGALSLAKAQRGAYDITFRLLETRFDDCIRSWSEAANVTQWVEARGALARVVWPDIFLGEAVAEALWETATRSE</sequence>
<dbReference type="GeneID" id="85311324"/>
<evidence type="ECO:0000313" key="3">
    <source>
        <dbReference type="EMBL" id="KAK1766476.1"/>
    </source>
</evidence>
<evidence type="ECO:0000259" key="2">
    <source>
        <dbReference type="PROSITE" id="PS50048"/>
    </source>
</evidence>
<dbReference type="Pfam" id="PF00172">
    <property type="entry name" value="Zn_clus"/>
    <property type="match status" value="1"/>
</dbReference>
<dbReference type="PANTHER" id="PTHR37534">
    <property type="entry name" value="TRANSCRIPTIONAL ACTIVATOR PROTEIN UGA3"/>
    <property type="match status" value="1"/>
</dbReference>
<dbReference type="AlphaFoldDB" id="A0AAJ0C2L6"/>
<dbReference type="EMBL" id="MU839011">
    <property type="protein sequence ID" value="KAK1766476.1"/>
    <property type="molecule type" value="Genomic_DNA"/>
</dbReference>
<reference evidence="3" key="1">
    <citation type="submission" date="2023-06" db="EMBL/GenBank/DDBJ databases">
        <title>Genome-scale phylogeny and comparative genomics of the fungal order Sordariales.</title>
        <authorList>
            <consortium name="Lawrence Berkeley National Laboratory"/>
            <person name="Hensen N."/>
            <person name="Bonometti L."/>
            <person name="Westerberg I."/>
            <person name="Brannstrom I.O."/>
            <person name="Guillou S."/>
            <person name="Cros-Aarteil S."/>
            <person name="Calhoun S."/>
            <person name="Haridas S."/>
            <person name="Kuo A."/>
            <person name="Mondo S."/>
            <person name="Pangilinan J."/>
            <person name="Riley R."/>
            <person name="Labutti K."/>
            <person name="Andreopoulos B."/>
            <person name="Lipzen A."/>
            <person name="Chen C."/>
            <person name="Yanf M."/>
            <person name="Daum C."/>
            <person name="Ng V."/>
            <person name="Clum A."/>
            <person name="Steindorff A."/>
            <person name="Ohm R."/>
            <person name="Martin F."/>
            <person name="Silar P."/>
            <person name="Natvig D."/>
            <person name="Lalanne C."/>
            <person name="Gautier V."/>
            <person name="Ament-Velasquez S.L."/>
            <person name="Kruys A."/>
            <person name="Hutchinson M.I."/>
            <person name="Powell A.J."/>
            <person name="Barry K."/>
            <person name="Miller A.N."/>
            <person name="Grigoriev I.V."/>
            <person name="Debuchy R."/>
            <person name="Gladieux P."/>
            <person name="Thoren M.H."/>
            <person name="Johannesson H."/>
        </authorList>
    </citation>
    <scope>NUCLEOTIDE SEQUENCE</scope>
    <source>
        <strain evidence="3">8032-3</strain>
    </source>
</reference>
<comment type="caution">
    <text evidence="3">The sequence shown here is derived from an EMBL/GenBank/DDBJ whole genome shotgun (WGS) entry which is preliminary data.</text>
</comment>
<dbReference type="InterPro" id="IPR036864">
    <property type="entry name" value="Zn2-C6_fun-type_DNA-bd_sf"/>
</dbReference>
<proteinExistence type="predicted"/>
<evidence type="ECO:0000256" key="1">
    <source>
        <dbReference type="ARBA" id="ARBA00023242"/>
    </source>
</evidence>
<dbReference type="PANTHER" id="PTHR37534:SF46">
    <property type="entry name" value="ZN(II)2CYS6 TRANSCRIPTION FACTOR (EUROFUNG)"/>
    <property type="match status" value="1"/>
</dbReference>
<dbReference type="Gene3D" id="4.10.240.10">
    <property type="entry name" value="Zn(2)-C6 fungal-type DNA-binding domain"/>
    <property type="match status" value="1"/>
</dbReference>
<dbReference type="GO" id="GO:0008270">
    <property type="term" value="F:zinc ion binding"/>
    <property type="evidence" value="ECO:0007669"/>
    <property type="project" value="InterPro"/>
</dbReference>
<dbReference type="InterPro" id="IPR001138">
    <property type="entry name" value="Zn2Cys6_DnaBD"/>
</dbReference>
<dbReference type="PROSITE" id="PS50048">
    <property type="entry name" value="ZN2_CY6_FUNGAL_2"/>
    <property type="match status" value="1"/>
</dbReference>